<dbReference type="Proteomes" id="UP000275078">
    <property type="component" value="Unassembled WGS sequence"/>
</dbReference>
<protein>
    <recommendedName>
        <fullName evidence="4">BTB domain-containing protein</fullName>
    </recommendedName>
</protein>
<dbReference type="InterPro" id="IPR011333">
    <property type="entry name" value="SKP1/BTB/POZ_sf"/>
</dbReference>
<proteinExistence type="predicted"/>
<accession>A0A3N4HPK7</accession>
<evidence type="ECO:0000313" key="2">
    <source>
        <dbReference type="EMBL" id="RPA75237.1"/>
    </source>
</evidence>
<dbReference type="OrthoDB" id="6350321at2759"/>
<dbReference type="Gene3D" id="3.30.710.10">
    <property type="entry name" value="Potassium Channel Kv1.1, Chain A"/>
    <property type="match status" value="1"/>
</dbReference>
<organism evidence="2 3">
    <name type="scientific">Ascobolus immersus RN42</name>
    <dbReference type="NCBI Taxonomy" id="1160509"/>
    <lineage>
        <taxon>Eukaryota</taxon>
        <taxon>Fungi</taxon>
        <taxon>Dikarya</taxon>
        <taxon>Ascomycota</taxon>
        <taxon>Pezizomycotina</taxon>
        <taxon>Pezizomycetes</taxon>
        <taxon>Pezizales</taxon>
        <taxon>Ascobolaceae</taxon>
        <taxon>Ascobolus</taxon>
    </lineage>
</organism>
<name>A0A3N4HPK7_ASCIM</name>
<dbReference type="AlphaFoldDB" id="A0A3N4HPK7"/>
<evidence type="ECO:0000256" key="1">
    <source>
        <dbReference type="SAM" id="MobiDB-lite"/>
    </source>
</evidence>
<feature type="region of interest" description="Disordered" evidence="1">
    <location>
        <begin position="27"/>
        <end position="46"/>
    </location>
</feature>
<evidence type="ECO:0000313" key="3">
    <source>
        <dbReference type="Proteomes" id="UP000275078"/>
    </source>
</evidence>
<reference evidence="2 3" key="1">
    <citation type="journal article" date="2018" name="Nat. Ecol. Evol.">
        <title>Pezizomycetes genomes reveal the molecular basis of ectomycorrhizal truffle lifestyle.</title>
        <authorList>
            <person name="Murat C."/>
            <person name="Payen T."/>
            <person name="Noel B."/>
            <person name="Kuo A."/>
            <person name="Morin E."/>
            <person name="Chen J."/>
            <person name="Kohler A."/>
            <person name="Krizsan K."/>
            <person name="Balestrini R."/>
            <person name="Da Silva C."/>
            <person name="Montanini B."/>
            <person name="Hainaut M."/>
            <person name="Levati E."/>
            <person name="Barry K.W."/>
            <person name="Belfiori B."/>
            <person name="Cichocki N."/>
            <person name="Clum A."/>
            <person name="Dockter R.B."/>
            <person name="Fauchery L."/>
            <person name="Guy J."/>
            <person name="Iotti M."/>
            <person name="Le Tacon F."/>
            <person name="Lindquist E.A."/>
            <person name="Lipzen A."/>
            <person name="Malagnac F."/>
            <person name="Mello A."/>
            <person name="Molinier V."/>
            <person name="Miyauchi S."/>
            <person name="Poulain J."/>
            <person name="Riccioni C."/>
            <person name="Rubini A."/>
            <person name="Sitrit Y."/>
            <person name="Splivallo R."/>
            <person name="Traeger S."/>
            <person name="Wang M."/>
            <person name="Zifcakova L."/>
            <person name="Wipf D."/>
            <person name="Zambonelli A."/>
            <person name="Paolocci F."/>
            <person name="Nowrousian M."/>
            <person name="Ottonello S."/>
            <person name="Baldrian P."/>
            <person name="Spatafora J.W."/>
            <person name="Henrissat B."/>
            <person name="Nagy L.G."/>
            <person name="Aury J.M."/>
            <person name="Wincker P."/>
            <person name="Grigoriev I.V."/>
            <person name="Bonfante P."/>
            <person name="Martin F.M."/>
        </authorList>
    </citation>
    <scope>NUCLEOTIDE SEQUENCE [LARGE SCALE GENOMIC DNA]</scope>
    <source>
        <strain evidence="2 3">RN42</strain>
    </source>
</reference>
<keyword evidence="3" id="KW-1185">Reference proteome</keyword>
<sequence>MPAWKVTSSPTITVRFVKPPVITANARTTNAFPSPEPDATWNTASPEPAVKKRKLSSIDAVEKNSYDPEPEVLGTFNLHIAALKEKSDYFASLMSFNGREVGDNQVDIEITELDCPLYKTEGDGWKYAVAAARCFVDFIYSGTFDAADHLDIDQLETVDSRKGNRGYQAKYRNGEEFEHIFLVNVAAYILADRLLAKQLKKLVLQRMYKNLDGFTTLFLRWDEDMWSGKPRDLVEFNKSIPDFLLERKPVNFFDSFGFAHSSRWMNGIKWIFDGTSYSTTNADIEEDLNGQNAADEASKPKLSLNAWERRREEKLRRMEQRERLVGKEPMRRLISAFVLCFWLEPLAAGFSYEKEEDKYDGEHPPMPSGDLTARNTLLECIPELQRMMDGYRKTLNGMPSPQAFCECITLEEFEKYL</sequence>
<evidence type="ECO:0008006" key="4">
    <source>
        <dbReference type="Google" id="ProtNLM"/>
    </source>
</evidence>
<gene>
    <name evidence="2" type="ORF">BJ508DRAFT_332283</name>
</gene>
<dbReference type="EMBL" id="ML119768">
    <property type="protein sequence ID" value="RPA75237.1"/>
    <property type="molecule type" value="Genomic_DNA"/>
</dbReference>